<keyword evidence="3" id="KW-1003">Cell membrane</keyword>
<evidence type="ECO:0000256" key="9">
    <source>
        <dbReference type="PROSITE-ProRule" id="PRU01193"/>
    </source>
</evidence>
<dbReference type="SUPFAM" id="SSF54631">
    <property type="entry name" value="CBS-domain pair"/>
    <property type="match status" value="1"/>
</dbReference>
<dbReference type="AlphaFoldDB" id="A0A081RTE8"/>
<dbReference type="SMART" id="SM01091">
    <property type="entry name" value="CorC_HlyC"/>
    <property type="match status" value="1"/>
</dbReference>
<keyword evidence="5" id="KW-0677">Repeat</keyword>
<evidence type="ECO:0000256" key="8">
    <source>
        <dbReference type="ARBA" id="ARBA00023136"/>
    </source>
</evidence>
<comment type="caution">
    <text evidence="12">The sequence shown here is derived from an EMBL/GenBank/DDBJ whole genome shotgun (WGS) entry which is preliminary data.</text>
</comment>
<dbReference type="InterPro" id="IPR005170">
    <property type="entry name" value="Transptr-assoc_dom"/>
</dbReference>
<evidence type="ECO:0000256" key="5">
    <source>
        <dbReference type="ARBA" id="ARBA00022737"/>
    </source>
</evidence>
<keyword evidence="4 9" id="KW-0812">Transmembrane</keyword>
<organism evidence="12 13">
    <name type="scientific">Photorhabdus temperata subsp. temperata Meg1</name>
    <dbReference type="NCBI Taxonomy" id="1393735"/>
    <lineage>
        <taxon>Bacteria</taxon>
        <taxon>Pseudomonadati</taxon>
        <taxon>Pseudomonadota</taxon>
        <taxon>Gammaproteobacteria</taxon>
        <taxon>Enterobacterales</taxon>
        <taxon>Morganellaceae</taxon>
        <taxon>Photorhabdus</taxon>
    </lineage>
</organism>
<dbReference type="Proteomes" id="UP000028002">
    <property type="component" value="Unassembled WGS sequence"/>
</dbReference>
<dbReference type="Gene3D" id="3.30.465.10">
    <property type="match status" value="1"/>
</dbReference>
<dbReference type="GO" id="GO:0050660">
    <property type="term" value="F:flavin adenine dinucleotide binding"/>
    <property type="evidence" value="ECO:0007669"/>
    <property type="project" value="InterPro"/>
</dbReference>
<gene>
    <name evidence="12" type="ORF">MEG1DRAFT_03445</name>
</gene>
<dbReference type="EMBL" id="JGVH01000063">
    <property type="protein sequence ID" value="KER01951.1"/>
    <property type="molecule type" value="Genomic_DNA"/>
</dbReference>
<reference evidence="12 13" key="1">
    <citation type="submission" date="2014-03" db="EMBL/GenBank/DDBJ databases">
        <title>Draft Genome of Photorhabdus temperata Meg1.</title>
        <authorList>
            <person name="Hurst S.G.IV."/>
            <person name="Morris K."/>
            <person name="Thomas K."/>
            <person name="Tisa L.S."/>
        </authorList>
    </citation>
    <scope>NUCLEOTIDE SEQUENCE [LARGE SCALE GENOMIC DNA]</scope>
    <source>
        <strain evidence="12 13">Meg1</strain>
    </source>
</reference>
<dbReference type="PANTHER" id="PTHR22777:SF32">
    <property type="entry name" value="UPF0053 INNER MEMBRANE PROTEIN YFJD"/>
    <property type="match status" value="1"/>
</dbReference>
<dbReference type="InterPro" id="IPR016169">
    <property type="entry name" value="FAD-bd_PCMH_sub2"/>
</dbReference>
<dbReference type="FunFam" id="3.10.580.10:FF:000012">
    <property type="entry name" value="DUF21 domain-containing protein"/>
    <property type="match status" value="1"/>
</dbReference>
<dbReference type="InterPro" id="IPR036318">
    <property type="entry name" value="FAD-bd_PCMH-like_sf"/>
</dbReference>
<proteinExistence type="inferred from homology"/>
<name>A0A081RTE8_PHOTE</name>
<dbReference type="InterPro" id="IPR044751">
    <property type="entry name" value="Ion_transp-like_CBS"/>
</dbReference>
<protein>
    <submittedName>
        <fullName evidence="12">Putative Mg2+ and Co2+ transporter CorB</fullName>
    </submittedName>
</protein>
<dbReference type="InterPro" id="IPR002550">
    <property type="entry name" value="CNNM"/>
</dbReference>
<feature type="transmembrane region" description="Helical" evidence="10">
    <location>
        <begin position="7"/>
        <end position="25"/>
    </location>
</feature>
<keyword evidence="6 9" id="KW-1133">Transmembrane helix</keyword>
<dbReference type="CDD" id="cd04590">
    <property type="entry name" value="CBS_pair_CorC_HlyC_assoc"/>
    <property type="match status" value="1"/>
</dbReference>
<dbReference type="FunFam" id="3.30.465.10:FF:000010">
    <property type="entry name" value="DUF21 domain-containing protein"/>
    <property type="match status" value="1"/>
</dbReference>
<evidence type="ECO:0000256" key="6">
    <source>
        <dbReference type="ARBA" id="ARBA00022989"/>
    </source>
</evidence>
<evidence type="ECO:0000313" key="13">
    <source>
        <dbReference type="Proteomes" id="UP000028002"/>
    </source>
</evidence>
<keyword evidence="7" id="KW-0129">CBS domain</keyword>
<keyword evidence="8 9" id="KW-0472">Membrane</keyword>
<dbReference type="GO" id="GO:0005886">
    <property type="term" value="C:plasma membrane"/>
    <property type="evidence" value="ECO:0007669"/>
    <property type="project" value="UniProtKB-SubCell"/>
</dbReference>
<accession>A0A081RTE8</accession>
<dbReference type="Pfam" id="PF01595">
    <property type="entry name" value="CNNM"/>
    <property type="match status" value="1"/>
</dbReference>
<dbReference type="NCBIfam" id="NF008604">
    <property type="entry name" value="PRK11573.1"/>
    <property type="match status" value="1"/>
</dbReference>
<comment type="similarity">
    <text evidence="2">Belongs to the UPF0053 family.</text>
</comment>
<evidence type="ECO:0000256" key="7">
    <source>
        <dbReference type="ARBA" id="ARBA00023122"/>
    </source>
</evidence>
<dbReference type="PANTHER" id="PTHR22777">
    <property type="entry name" value="HEMOLYSIN-RELATED"/>
    <property type="match status" value="1"/>
</dbReference>
<comment type="subcellular location">
    <subcellularLocation>
        <location evidence="1">Cell membrane</location>
        <topology evidence="1">Multi-pass membrane protein</topology>
    </subcellularLocation>
</comment>
<evidence type="ECO:0000256" key="1">
    <source>
        <dbReference type="ARBA" id="ARBA00004651"/>
    </source>
</evidence>
<evidence type="ECO:0000259" key="11">
    <source>
        <dbReference type="PROSITE" id="PS51846"/>
    </source>
</evidence>
<evidence type="ECO:0000256" key="3">
    <source>
        <dbReference type="ARBA" id="ARBA00022475"/>
    </source>
</evidence>
<evidence type="ECO:0000256" key="4">
    <source>
        <dbReference type="ARBA" id="ARBA00022692"/>
    </source>
</evidence>
<evidence type="ECO:0000256" key="10">
    <source>
        <dbReference type="SAM" id="Phobius"/>
    </source>
</evidence>
<feature type="domain" description="CNNM transmembrane" evidence="11">
    <location>
        <begin position="2"/>
        <end position="192"/>
    </location>
</feature>
<feature type="transmembrane region" description="Helical" evidence="10">
    <location>
        <begin position="88"/>
        <end position="109"/>
    </location>
</feature>
<dbReference type="Pfam" id="PF03471">
    <property type="entry name" value="CorC_HlyC"/>
    <property type="match status" value="1"/>
</dbReference>
<dbReference type="Gene3D" id="3.10.580.10">
    <property type="entry name" value="CBS-domain"/>
    <property type="match status" value="1"/>
</dbReference>
<dbReference type="SUPFAM" id="SSF56176">
    <property type="entry name" value="FAD-binding/transporter-associated domain-like"/>
    <property type="match status" value="1"/>
</dbReference>
<evidence type="ECO:0000256" key="2">
    <source>
        <dbReference type="ARBA" id="ARBA00006337"/>
    </source>
</evidence>
<dbReference type="PATRIC" id="fig|1393735.3.peg.3523"/>
<dbReference type="RefSeq" id="WP_036840669.1">
    <property type="nucleotide sequence ID" value="NZ_CAWLUD010000063.1"/>
</dbReference>
<feature type="transmembrane region" description="Helical" evidence="10">
    <location>
        <begin position="62"/>
        <end position="81"/>
    </location>
</feature>
<dbReference type="InterPro" id="IPR046342">
    <property type="entry name" value="CBS_dom_sf"/>
</dbReference>
<evidence type="ECO:0000313" key="12">
    <source>
        <dbReference type="EMBL" id="KER01951.1"/>
    </source>
</evidence>
<sequence>MEHVSTSTLIIILIIMLLVSAYFSASETGMMTLNRYRLRHLAKQGSRSARRVEVLLRHPDRLISLILIGNNLVNILASALATIIGMRLYGNAGVAIATGVLTFIVLIFSEVMPKTIAALYPERIAFPSSFLLRPLQKIMMPLVWLLNRITLLLMRCLGIKYITGHSHAISKDELRTIVNESDAKLSRQNQDMLISILDLEKVTIGDIMVPRNEIVGIDINDDWKSIIRQLTHSPHGRIVLYRDSLDDAIGMLRVREAYRLMTEKKEFTKRNLIKAADKIYYIPISAPLNVQLVNFQRNKEKAGLIVDEYGDIQGLVAVEDILEEIVGDFTTSMSPSLAEEVSPQSDGTILVDGTANIRELNKAFDWALPVDGPRTVNGMVLEELGEIPALNVQVQIGKYNFEVLSVNDNVIKQVRVTPINQLSGQKAQTA</sequence>
<dbReference type="PROSITE" id="PS51846">
    <property type="entry name" value="CNNM"/>
    <property type="match status" value="1"/>
</dbReference>